<sequence>MRHSKSSNSSSSSSTLVCDNDDRSSSAAALREMAREQSLVTQLRALVLPSLQLAGGERAEVVAQMFNCILDCSAKAIAELKLLRLDRSRADDAPSLPPVVVVDDKRRVRKIFSGDGDNAKPNRQQRKRRRLADDSVTLETPVPHYDGHQWRKYGQKLINNAAHPRSYYKCAYKQEQDCRATKTVQQYQEDGGNDAPAMYTVVYYGQHTCNPAGNDTDAAAVVKTESTGGLSSGGDADADELSRSDSQCSNISVTCTSVVVDHHQRTASIESNSKLLDMAADLTNAEVNTYDQLYDVAAFSPFDLDTDWAMDAHGHGLPKYGDW</sequence>
<accession>A0ACD5YIJ6</accession>
<dbReference type="EnsemblPlants" id="AVESA.00010b.r2.5DG0975810.1">
    <property type="protein sequence ID" value="AVESA.00010b.r2.5DG0975810.1.CDS"/>
    <property type="gene ID" value="AVESA.00010b.r2.5DG0975810"/>
</dbReference>
<evidence type="ECO:0000313" key="2">
    <source>
        <dbReference type="Proteomes" id="UP001732700"/>
    </source>
</evidence>
<evidence type="ECO:0000313" key="1">
    <source>
        <dbReference type="EnsemblPlants" id="AVESA.00010b.r2.5DG0975810.1.CDS"/>
    </source>
</evidence>
<proteinExistence type="predicted"/>
<keyword evidence="2" id="KW-1185">Reference proteome</keyword>
<reference evidence="1" key="2">
    <citation type="submission" date="2025-09" db="UniProtKB">
        <authorList>
            <consortium name="EnsemblPlants"/>
        </authorList>
    </citation>
    <scope>IDENTIFICATION</scope>
</reference>
<protein>
    <submittedName>
        <fullName evidence="1">Uncharacterized protein</fullName>
    </submittedName>
</protein>
<name>A0ACD5YIJ6_AVESA</name>
<reference evidence="1" key="1">
    <citation type="submission" date="2021-05" db="EMBL/GenBank/DDBJ databases">
        <authorList>
            <person name="Scholz U."/>
            <person name="Mascher M."/>
            <person name="Fiebig A."/>
        </authorList>
    </citation>
    <scope>NUCLEOTIDE SEQUENCE [LARGE SCALE GENOMIC DNA]</scope>
</reference>
<dbReference type="Proteomes" id="UP001732700">
    <property type="component" value="Chromosome 5D"/>
</dbReference>
<organism evidence="1 2">
    <name type="scientific">Avena sativa</name>
    <name type="common">Oat</name>
    <dbReference type="NCBI Taxonomy" id="4498"/>
    <lineage>
        <taxon>Eukaryota</taxon>
        <taxon>Viridiplantae</taxon>
        <taxon>Streptophyta</taxon>
        <taxon>Embryophyta</taxon>
        <taxon>Tracheophyta</taxon>
        <taxon>Spermatophyta</taxon>
        <taxon>Magnoliopsida</taxon>
        <taxon>Liliopsida</taxon>
        <taxon>Poales</taxon>
        <taxon>Poaceae</taxon>
        <taxon>BOP clade</taxon>
        <taxon>Pooideae</taxon>
        <taxon>Poodae</taxon>
        <taxon>Poeae</taxon>
        <taxon>Poeae Chloroplast Group 1 (Aveneae type)</taxon>
        <taxon>Aveninae</taxon>
        <taxon>Avena</taxon>
    </lineage>
</organism>